<dbReference type="Proteomes" id="UP001262410">
    <property type="component" value="Unassembled WGS sequence"/>
</dbReference>
<keyword evidence="2" id="KW-0808">Transferase</keyword>
<organism evidence="8 9">
    <name type="scientific">Inquilinus ginsengisoli</name>
    <dbReference type="NCBI Taxonomy" id="363840"/>
    <lineage>
        <taxon>Bacteria</taxon>
        <taxon>Pseudomonadati</taxon>
        <taxon>Pseudomonadota</taxon>
        <taxon>Alphaproteobacteria</taxon>
        <taxon>Rhodospirillales</taxon>
        <taxon>Rhodospirillaceae</taxon>
        <taxon>Inquilinus</taxon>
    </lineage>
</organism>
<reference evidence="8 9" key="1">
    <citation type="submission" date="2023-07" db="EMBL/GenBank/DDBJ databases">
        <title>Sorghum-associated microbial communities from plants grown in Nebraska, USA.</title>
        <authorList>
            <person name="Schachtman D."/>
        </authorList>
    </citation>
    <scope>NUCLEOTIDE SEQUENCE [LARGE SCALE GENOMIC DNA]</scope>
    <source>
        <strain evidence="8 9">584</strain>
    </source>
</reference>
<evidence type="ECO:0000256" key="3">
    <source>
        <dbReference type="ARBA" id="ARBA00022692"/>
    </source>
</evidence>
<evidence type="ECO:0000256" key="6">
    <source>
        <dbReference type="SAM" id="MobiDB-lite"/>
    </source>
</evidence>
<dbReference type="InterPro" id="IPR029044">
    <property type="entry name" value="Nucleotide-diphossugar_trans"/>
</dbReference>
<comment type="subcellular location">
    <subcellularLocation>
        <location evidence="1">Endomembrane system</location>
    </subcellularLocation>
</comment>
<comment type="caution">
    <text evidence="8">The sequence shown here is derived from an EMBL/GenBank/DDBJ whole genome shotgun (WGS) entry which is preliminary data.</text>
</comment>
<sequence length="516" mass="56210">MTPLEIFEFSVYGLLTIALTLLCLLSSNLLWLAATFWRHQSQGQSLANHAPAAALDEEDLPRVLIQVPIFNERHVVRRILGATAALDWPADKLTIQLLDDSIDETREIAEAAVLELRAAGVDAHRLHRTDRTGFKAGALHAGLSVTDHPYVAMFDADFIPRPDFLRRTVGVLENDKRLAFVQGRWDHLNGDENRLTRAQTLMLDAHFGVEQPARSMTGLPLPFNGTCGIWRRAAIDDAGGWKADTLTEDLDLSLRAHLKGWRARYLSDITVPGELPSSIAAWRVQQFRWTKGFAQVACKLLPTIWRSDLPRKAKVAVSLQLLQCLFYPLAAVALINTLMFLGIGFDQPVFLTVLGLCSTVLGIAGTVAFLVSGRCAVRRDRLSRVAMDMLATMALNAGLSLSNSRGVIEAFIGRRSGFVRTPKKGSSRRSGYASGAGSGIPETAAGVVLLGMVVTDLAWYLPFLAVSGTGLLIMGGALLAERYDLRLDPRRLPASLPGVKLAPPTPAAAPQPTTRS</sequence>
<evidence type="ECO:0000256" key="5">
    <source>
        <dbReference type="ARBA" id="ARBA00023136"/>
    </source>
</evidence>
<keyword evidence="9" id="KW-1185">Reference proteome</keyword>
<dbReference type="Pfam" id="PF13641">
    <property type="entry name" value="Glyco_tranf_2_3"/>
    <property type="match status" value="1"/>
</dbReference>
<keyword evidence="5 7" id="KW-0472">Membrane</keyword>
<evidence type="ECO:0000313" key="8">
    <source>
        <dbReference type="EMBL" id="MDR6291416.1"/>
    </source>
</evidence>
<evidence type="ECO:0000313" key="9">
    <source>
        <dbReference type="Proteomes" id="UP001262410"/>
    </source>
</evidence>
<feature type="transmembrane region" description="Helical" evidence="7">
    <location>
        <begin position="432"/>
        <end position="453"/>
    </location>
</feature>
<gene>
    <name evidence="8" type="ORF">E9232_003942</name>
</gene>
<keyword evidence="4 7" id="KW-1133">Transmembrane helix</keyword>
<dbReference type="PANTHER" id="PTHR32044:SF80">
    <property type="entry name" value="XYLOGLUCAN GLYCOSYLTRANSFERASE 2-RELATED"/>
    <property type="match status" value="1"/>
</dbReference>
<dbReference type="SUPFAM" id="SSF53448">
    <property type="entry name" value="Nucleotide-diphospho-sugar transferases"/>
    <property type="match status" value="1"/>
</dbReference>
<accession>A0ABU1JS23</accession>
<dbReference type="EMBL" id="JAVDPW010000006">
    <property type="protein sequence ID" value="MDR6291416.1"/>
    <property type="molecule type" value="Genomic_DNA"/>
</dbReference>
<evidence type="ECO:0000256" key="2">
    <source>
        <dbReference type="ARBA" id="ARBA00022679"/>
    </source>
</evidence>
<dbReference type="Gene3D" id="3.90.550.10">
    <property type="entry name" value="Spore Coat Polysaccharide Biosynthesis Protein SpsA, Chain A"/>
    <property type="match status" value="1"/>
</dbReference>
<feature type="transmembrane region" description="Helical" evidence="7">
    <location>
        <begin position="12"/>
        <end position="34"/>
    </location>
</feature>
<name>A0ABU1JS23_9PROT</name>
<keyword evidence="3 7" id="KW-0812">Transmembrane</keyword>
<feature type="transmembrane region" description="Helical" evidence="7">
    <location>
        <begin position="459"/>
        <end position="480"/>
    </location>
</feature>
<protein>
    <submittedName>
        <fullName evidence="8">Cellulose synthase/poly-beta-1,6-N-acetylglucosamine synthase-like glycosyltransferase</fullName>
    </submittedName>
</protein>
<evidence type="ECO:0000256" key="1">
    <source>
        <dbReference type="ARBA" id="ARBA00004308"/>
    </source>
</evidence>
<feature type="transmembrane region" description="Helical" evidence="7">
    <location>
        <begin position="349"/>
        <end position="371"/>
    </location>
</feature>
<evidence type="ECO:0000256" key="4">
    <source>
        <dbReference type="ARBA" id="ARBA00022989"/>
    </source>
</evidence>
<proteinExistence type="predicted"/>
<feature type="transmembrane region" description="Helical" evidence="7">
    <location>
        <begin position="321"/>
        <end position="343"/>
    </location>
</feature>
<dbReference type="RefSeq" id="WP_309796587.1">
    <property type="nucleotide sequence ID" value="NZ_JAVDPW010000006.1"/>
</dbReference>
<evidence type="ECO:0000256" key="7">
    <source>
        <dbReference type="SAM" id="Phobius"/>
    </source>
</evidence>
<feature type="region of interest" description="Disordered" evidence="6">
    <location>
        <begin position="496"/>
        <end position="516"/>
    </location>
</feature>
<dbReference type="PANTHER" id="PTHR32044">
    <property type="entry name" value="GLUCOMANNAN 4-BETA-MANNOSYLTRANSFERASE 9"/>
    <property type="match status" value="1"/>
</dbReference>